<feature type="region of interest" description="Disordered" evidence="1">
    <location>
        <begin position="58"/>
        <end position="103"/>
    </location>
</feature>
<evidence type="ECO:0000313" key="4">
    <source>
        <dbReference type="Proteomes" id="UP000005240"/>
    </source>
</evidence>
<gene>
    <name evidence="2" type="ORF">PTTG_09347</name>
</gene>
<dbReference type="EnsemblFungi" id="PTTG_09347-t43_1">
    <property type="protein sequence ID" value="PTTG_09347-t43_1-p1"/>
    <property type="gene ID" value="PTTG_09347"/>
</dbReference>
<dbReference type="AlphaFoldDB" id="A0A180G275"/>
<sequence length="103" mass="11411">MNVEDPSVPPAERLHSVDVLHEFRNIIIDVLMAYIILQTHYLSEAPLTAAEKKANLRANQTPLEGTTASPAPVEQTPSALATESAEATQSLKKYQRKQNYQPL</sequence>
<evidence type="ECO:0000256" key="1">
    <source>
        <dbReference type="SAM" id="MobiDB-lite"/>
    </source>
</evidence>
<proteinExistence type="predicted"/>
<dbReference type="EMBL" id="ADAS02000848">
    <property type="protein sequence ID" value="OAV86734.1"/>
    <property type="molecule type" value="Genomic_DNA"/>
</dbReference>
<reference evidence="3 4" key="3">
    <citation type="journal article" date="2017" name="G3 (Bethesda)">
        <title>Comparative analysis highlights variable genome content of wheat rusts and divergence of the mating loci.</title>
        <authorList>
            <person name="Cuomo C.A."/>
            <person name="Bakkeren G."/>
            <person name="Khalil H.B."/>
            <person name="Panwar V."/>
            <person name="Joly D."/>
            <person name="Linning R."/>
            <person name="Sakthikumar S."/>
            <person name="Song X."/>
            <person name="Adiconis X."/>
            <person name="Fan L."/>
            <person name="Goldberg J.M."/>
            <person name="Levin J.Z."/>
            <person name="Young S."/>
            <person name="Zeng Q."/>
            <person name="Anikster Y."/>
            <person name="Bruce M."/>
            <person name="Wang M."/>
            <person name="Yin C."/>
            <person name="McCallum B."/>
            <person name="Szabo L.J."/>
            <person name="Hulbert S."/>
            <person name="Chen X."/>
            <person name="Fellers J.P."/>
        </authorList>
    </citation>
    <scope>NUCLEOTIDE SEQUENCE</scope>
    <source>
        <strain evidence="4">Isolate 1-1 / race 1 (BBBD)</strain>
        <strain evidence="3">isolate 1-1 / race 1 (BBBD)</strain>
    </source>
</reference>
<evidence type="ECO:0000313" key="3">
    <source>
        <dbReference type="EnsemblFungi" id="PTTG_09347-t43_1-p1"/>
    </source>
</evidence>
<feature type="non-terminal residue" evidence="2">
    <location>
        <position position="103"/>
    </location>
</feature>
<accession>A0A180G275</accession>
<protein>
    <submittedName>
        <fullName evidence="2 3">Uncharacterized protein</fullName>
    </submittedName>
</protein>
<organism evidence="2">
    <name type="scientific">Puccinia triticina (isolate 1-1 / race 1 (BBBD))</name>
    <name type="common">Brown leaf rust fungus</name>
    <dbReference type="NCBI Taxonomy" id="630390"/>
    <lineage>
        <taxon>Eukaryota</taxon>
        <taxon>Fungi</taxon>
        <taxon>Dikarya</taxon>
        <taxon>Basidiomycota</taxon>
        <taxon>Pucciniomycotina</taxon>
        <taxon>Pucciniomycetes</taxon>
        <taxon>Pucciniales</taxon>
        <taxon>Pucciniaceae</taxon>
        <taxon>Puccinia</taxon>
    </lineage>
</organism>
<dbReference type="Proteomes" id="UP000005240">
    <property type="component" value="Unassembled WGS sequence"/>
</dbReference>
<reference evidence="2" key="2">
    <citation type="submission" date="2016-05" db="EMBL/GenBank/DDBJ databases">
        <title>Comparative analysis highlights variable genome content of wheat rusts and divergence of the mating loci.</title>
        <authorList>
            <person name="Cuomo C.A."/>
            <person name="Bakkeren G."/>
            <person name="Szabo L."/>
            <person name="Khalil H."/>
            <person name="Joly D."/>
            <person name="Goldberg J."/>
            <person name="Young S."/>
            <person name="Zeng Q."/>
            <person name="Fellers J."/>
        </authorList>
    </citation>
    <scope>NUCLEOTIDE SEQUENCE [LARGE SCALE GENOMIC DNA]</scope>
    <source>
        <strain evidence="2">1-1 BBBD Race 1</strain>
    </source>
</reference>
<reference evidence="2" key="1">
    <citation type="submission" date="2009-11" db="EMBL/GenBank/DDBJ databases">
        <authorList>
            <consortium name="The Broad Institute Genome Sequencing Platform"/>
            <person name="Ward D."/>
            <person name="Feldgarden M."/>
            <person name="Earl A."/>
            <person name="Young S.K."/>
            <person name="Zeng Q."/>
            <person name="Koehrsen M."/>
            <person name="Alvarado L."/>
            <person name="Berlin A."/>
            <person name="Bochicchio J."/>
            <person name="Borenstein D."/>
            <person name="Chapman S.B."/>
            <person name="Chen Z."/>
            <person name="Engels R."/>
            <person name="Freedman E."/>
            <person name="Gellesch M."/>
            <person name="Goldberg J."/>
            <person name="Griggs A."/>
            <person name="Gujja S."/>
            <person name="Heilman E."/>
            <person name="Heiman D."/>
            <person name="Hepburn T."/>
            <person name="Howarth C."/>
            <person name="Jen D."/>
            <person name="Larson L."/>
            <person name="Lewis B."/>
            <person name="Mehta T."/>
            <person name="Park D."/>
            <person name="Pearson M."/>
            <person name="Roberts A."/>
            <person name="Saif S."/>
            <person name="Shea T."/>
            <person name="Shenoy N."/>
            <person name="Sisk P."/>
            <person name="Stolte C."/>
            <person name="Sykes S."/>
            <person name="Thomson T."/>
            <person name="Walk T."/>
            <person name="White J."/>
            <person name="Yandava C."/>
            <person name="Izard J."/>
            <person name="Baranova O.V."/>
            <person name="Blanton J.M."/>
            <person name="Tanner A.C."/>
            <person name="Dewhirst F.E."/>
            <person name="Haas B."/>
            <person name="Nusbaum C."/>
            <person name="Birren B."/>
        </authorList>
    </citation>
    <scope>NUCLEOTIDE SEQUENCE [LARGE SCALE GENOMIC DNA]</scope>
    <source>
        <strain evidence="2">1-1 BBBD Race 1</strain>
    </source>
</reference>
<name>A0A180G275_PUCT1</name>
<evidence type="ECO:0000313" key="2">
    <source>
        <dbReference type="EMBL" id="OAV86734.1"/>
    </source>
</evidence>
<reference evidence="3" key="4">
    <citation type="submission" date="2025-05" db="UniProtKB">
        <authorList>
            <consortium name="EnsemblFungi"/>
        </authorList>
    </citation>
    <scope>IDENTIFICATION</scope>
    <source>
        <strain evidence="3">isolate 1-1 / race 1 (BBBD)</strain>
    </source>
</reference>
<dbReference type="VEuPathDB" id="FungiDB:PTTG_09347"/>
<keyword evidence="4" id="KW-1185">Reference proteome</keyword>
<dbReference type="OrthoDB" id="10623982at2759"/>